<comment type="caution">
    <text evidence="2">The sequence shown here is derived from an EMBL/GenBank/DDBJ whole genome shotgun (WGS) entry which is preliminary data.</text>
</comment>
<dbReference type="GO" id="GO:0016787">
    <property type="term" value="F:hydrolase activity"/>
    <property type="evidence" value="ECO:0007669"/>
    <property type="project" value="UniProtKB-KW"/>
</dbReference>
<dbReference type="Pfam" id="PF01738">
    <property type="entry name" value="DLH"/>
    <property type="match status" value="1"/>
</dbReference>
<dbReference type="SUPFAM" id="SSF53474">
    <property type="entry name" value="alpha/beta-Hydrolases"/>
    <property type="match status" value="1"/>
</dbReference>
<dbReference type="Proteomes" id="UP001610818">
    <property type="component" value="Unassembled WGS sequence"/>
</dbReference>
<name>A0ABW7QIT8_9ACTN</name>
<sequence>MPSKTLQIPTPDGQADAFAAFPDHGERHPGVLLYPDAFGPRPELETKARQLAEHGYYVLVPNLYYRTGPAPVIDLPDHIGEEARPTVFGQLMPLIEAHTTERVLRDADAYLRFLTAQPEVSPGPVATIGYCLGAALAMRTATAHPGQVAAVAGFHPGFLVTDAPDSPHRLVAELKAEVHLGLAVGDLTSEAIEELERSLDAAGVTHTIEIYPDTVHGFTMSDTDAYNPDALRHHWDRLLPLLDRTLTRG</sequence>
<proteinExistence type="predicted"/>
<dbReference type="InterPro" id="IPR051049">
    <property type="entry name" value="Dienelactone_hydrolase-like"/>
</dbReference>
<evidence type="ECO:0000313" key="3">
    <source>
        <dbReference type="Proteomes" id="UP001610818"/>
    </source>
</evidence>
<reference evidence="2 3" key="1">
    <citation type="submission" date="2024-10" db="EMBL/GenBank/DDBJ databases">
        <title>The Natural Products Discovery Center: Release of the First 8490 Sequenced Strains for Exploring Actinobacteria Biosynthetic Diversity.</title>
        <authorList>
            <person name="Kalkreuter E."/>
            <person name="Kautsar S.A."/>
            <person name="Yang D."/>
            <person name="Bader C.D."/>
            <person name="Teijaro C.N."/>
            <person name="Fluegel L."/>
            <person name="Davis C.M."/>
            <person name="Simpson J.R."/>
            <person name="Lauterbach L."/>
            <person name="Steele A.D."/>
            <person name="Gui C."/>
            <person name="Meng S."/>
            <person name="Li G."/>
            <person name="Viehrig K."/>
            <person name="Ye F."/>
            <person name="Su P."/>
            <person name="Kiefer A.F."/>
            <person name="Nichols A."/>
            <person name="Cepeda A.J."/>
            <person name="Yan W."/>
            <person name="Fan B."/>
            <person name="Jiang Y."/>
            <person name="Adhikari A."/>
            <person name="Zheng C.-J."/>
            <person name="Schuster L."/>
            <person name="Cowan T.M."/>
            <person name="Smanski M.J."/>
            <person name="Chevrette M.G."/>
            <person name="De Carvalho L.P.S."/>
            <person name="Shen B."/>
        </authorList>
    </citation>
    <scope>NUCLEOTIDE SEQUENCE [LARGE SCALE GENOMIC DNA]</scope>
    <source>
        <strain evidence="2 3">NPDC017990</strain>
    </source>
</reference>
<feature type="domain" description="Dienelactone hydrolase" evidence="1">
    <location>
        <begin position="16"/>
        <end position="244"/>
    </location>
</feature>
<evidence type="ECO:0000313" key="2">
    <source>
        <dbReference type="EMBL" id="MFH8544125.1"/>
    </source>
</evidence>
<dbReference type="RefSeq" id="WP_397707495.1">
    <property type="nucleotide sequence ID" value="NZ_JBIRGN010000001.1"/>
</dbReference>
<keyword evidence="3" id="KW-1185">Reference proteome</keyword>
<dbReference type="Gene3D" id="3.40.50.1820">
    <property type="entry name" value="alpha/beta hydrolase"/>
    <property type="match status" value="1"/>
</dbReference>
<keyword evidence="2" id="KW-0378">Hydrolase</keyword>
<gene>
    <name evidence="2" type="ORF">ACH4F9_03825</name>
</gene>
<organism evidence="2 3">
    <name type="scientific">Streptomyces longisporoflavus</name>
    <dbReference type="NCBI Taxonomy" id="28044"/>
    <lineage>
        <taxon>Bacteria</taxon>
        <taxon>Bacillati</taxon>
        <taxon>Actinomycetota</taxon>
        <taxon>Actinomycetes</taxon>
        <taxon>Kitasatosporales</taxon>
        <taxon>Streptomycetaceae</taxon>
        <taxon>Streptomyces</taxon>
    </lineage>
</organism>
<evidence type="ECO:0000259" key="1">
    <source>
        <dbReference type="Pfam" id="PF01738"/>
    </source>
</evidence>
<dbReference type="InterPro" id="IPR002925">
    <property type="entry name" value="Dienelactn_hydro"/>
</dbReference>
<dbReference type="InterPro" id="IPR029058">
    <property type="entry name" value="AB_hydrolase_fold"/>
</dbReference>
<dbReference type="PANTHER" id="PTHR46623">
    <property type="entry name" value="CARBOXYMETHYLENEBUTENOLIDASE-RELATED"/>
    <property type="match status" value="1"/>
</dbReference>
<dbReference type="EMBL" id="JBIRGQ010000001">
    <property type="protein sequence ID" value="MFH8544125.1"/>
    <property type="molecule type" value="Genomic_DNA"/>
</dbReference>
<dbReference type="EC" id="3.1.-.-" evidence="2"/>
<accession>A0ABW7QIT8</accession>
<dbReference type="PANTHER" id="PTHR46623:SF10">
    <property type="entry name" value="CARBOXYMETHYLENEBUTENOLIDASE HOMOLOG"/>
    <property type="match status" value="1"/>
</dbReference>
<protein>
    <submittedName>
        <fullName evidence="2">Dienelactone hydrolase family protein</fullName>
        <ecNumber evidence="2">3.1.-.-</ecNumber>
    </submittedName>
</protein>